<dbReference type="PANTHER" id="PTHR14084:SF2">
    <property type="entry name" value="KYNURENINASE 2"/>
    <property type="match status" value="1"/>
</dbReference>
<comment type="similarity">
    <text evidence="5 6">Belongs to the kynureninase family.</text>
</comment>
<comment type="caution">
    <text evidence="5">Lacks conserved residue(s) required for the propagation of feature annotation.</text>
</comment>
<dbReference type="AlphaFoldDB" id="A0AAE0J111"/>
<comment type="function">
    <text evidence="5 6">Catalyzes the cleavage of L-kynurenine (L-Kyn) and L-3-hydroxykynurenine (L-3OHKyn) into anthranilic acid (AA) and 3-hydroxyanthranilic acid (3-OHAA), respectively.</text>
</comment>
<dbReference type="GO" id="GO:0097053">
    <property type="term" value="P:L-kynurenine catabolic process"/>
    <property type="evidence" value="ECO:0007669"/>
    <property type="project" value="UniProtKB-UniRule"/>
</dbReference>
<dbReference type="PANTHER" id="PTHR14084">
    <property type="entry name" value="KYNURENINASE"/>
    <property type="match status" value="1"/>
</dbReference>
<dbReference type="GO" id="GO:0030170">
    <property type="term" value="F:pyridoxal phosphate binding"/>
    <property type="evidence" value="ECO:0007669"/>
    <property type="project" value="UniProtKB-UniRule"/>
</dbReference>
<dbReference type="InterPro" id="IPR015421">
    <property type="entry name" value="PyrdxlP-dep_Trfase_major"/>
</dbReference>
<protein>
    <recommendedName>
        <fullName evidence="5 6">Kynureninase</fullName>
        <ecNumber evidence="5 6">3.7.1.3</ecNumber>
    </recommendedName>
    <alternativeName>
        <fullName evidence="5">Biosynthesis of nicotinic acid protein 5</fullName>
    </alternativeName>
    <alternativeName>
        <fullName evidence="5">L-kynurenine hydrolase</fullName>
    </alternativeName>
</protein>
<dbReference type="GO" id="GO:0019805">
    <property type="term" value="P:quinolinate biosynthetic process"/>
    <property type="evidence" value="ECO:0007669"/>
    <property type="project" value="UniProtKB-UniRule"/>
</dbReference>
<dbReference type="InterPro" id="IPR015422">
    <property type="entry name" value="PyrdxlP-dep_Trfase_small"/>
</dbReference>
<dbReference type="Gene3D" id="3.40.640.10">
    <property type="entry name" value="Type I PLP-dependent aspartate aminotransferase-like (Major domain)"/>
    <property type="match status" value="1"/>
</dbReference>
<dbReference type="Gene3D" id="3.90.1150.10">
    <property type="entry name" value="Aspartate Aminotransferase, domain 1"/>
    <property type="match status" value="1"/>
</dbReference>
<feature type="binding site" evidence="5">
    <location>
        <position position="376"/>
    </location>
    <ligand>
        <name>pyridoxal 5'-phosphate</name>
        <dbReference type="ChEBI" id="CHEBI:597326"/>
    </ligand>
</feature>
<dbReference type="InterPro" id="IPR010111">
    <property type="entry name" value="Kynureninase"/>
</dbReference>
<dbReference type="EMBL" id="JAUEPO010000002">
    <property type="protein sequence ID" value="KAK3334176.1"/>
    <property type="molecule type" value="Genomic_DNA"/>
</dbReference>
<feature type="binding site" evidence="5">
    <location>
        <position position="283"/>
    </location>
    <ligand>
        <name>pyridoxal 5'-phosphate</name>
        <dbReference type="ChEBI" id="CHEBI:597326"/>
    </ligand>
</feature>
<comment type="caution">
    <text evidence="7">The sequence shown here is derived from an EMBL/GenBank/DDBJ whole genome shotgun (WGS) entry which is preliminary data.</text>
</comment>
<comment type="catalytic activity">
    <reaction evidence="6">
        <text>3-hydroxy-L-kynurenine + H2O = 3-hydroxyanthranilate + L-alanine + H(+)</text>
        <dbReference type="Rhea" id="RHEA:25143"/>
        <dbReference type="ChEBI" id="CHEBI:15377"/>
        <dbReference type="ChEBI" id="CHEBI:15378"/>
        <dbReference type="ChEBI" id="CHEBI:36559"/>
        <dbReference type="ChEBI" id="CHEBI:57972"/>
        <dbReference type="ChEBI" id="CHEBI:58125"/>
        <dbReference type="EC" id="3.7.1.3"/>
    </reaction>
</comment>
<feature type="binding site" evidence="5">
    <location>
        <position position="167"/>
    </location>
    <ligand>
        <name>pyridoxal 5'-phosphate</name>
        <dbReference type="ChEBI" id="CHEBI:597326"/>
    </ligand>
</feature>
<comment type="pathway">
    <text evidence="5 6">Amino-acid degradation; L-kynurenine degradation; L-alanine and anthranilate from L-kynurenine: step 1/1.</text>
</comment>
<keyword evidence="2 5" id="KW-0662">Pyridine nucleotide biosynthesis</keyword>
<dbReference type="GO" id="GO:0019441">
    <property type="term" value="P:L-tryptophan catabolic process to kynurenine"/>
    <property type="evidence" value="ECO:0007669"/>
    <property type="project" value="TreeGrafter"/>
</dbReference>
<name>A0AAE0J111_9PEZI</name>
<dbReference type="GO" id="GO:0005737">
    <property type="term" value="C:cytoplasm"/>
    <property type="evidence" value="ECO:0007669"/>
    <property type="project" value="UniProtKB-SubCell"/>
</dbReference>
<evidence type="ECO:0000256" key="2">
    <source>
        <dbReference type="ARBA" id="ARBA00022642"/>
    </source>
</evidence>
<reference evidence="7" key="1">
    <citation type="journal article" date="2023" name="Mol. Phylogenet. Evol.">
        <title>Genome-scale phylogeny and comparative genomics of the fungal order Sordariales.</title>
        <authorList>
            <person name="Hensen N."/>
            <person name="Bonometti L."/>
            <person name="Westerberg I."/>
            <person name="Brannstrom I.O."/>
            <person name="Guillou S."/>
            <person name="Cros-Aarteil S."/>
            <person name="Calhoun S."/>
            <person name="Haridas S."/>
            <person name="Kuo A."/>
            <person name="Mondo S."/>
            <person name="Pangilinan J."/>
            <person name="Riley R."/>
            <person name="LaButti K."/>
            <person name="Andreopoulos B."/>
            <person name="Lipzen A."/>
            <person name="Chen C."/>
            <person name="Yan M."/>
            <person name="Daum C."/>
            <person name="Ng V."/>
            <person name="Clum A."/>
            <person name="Steindorff A."/>
            <person name="Ohm R.A."/>
            <person name="Martin F."/>
            <person name="Silar P."/>
            <person name="Natvig D.O."/>
            <person name="Lalanne C."/>
            <person name="Gautier V."/>
            <person name="Ament-Velasquez S.L."/>
            <person name="Kruys A."/>
            <person name="Hutchinson M.I."/>
            <person name="Powell A.J."/>
            <person name="Barry K."/>
            <person name="Miller A.N."/>
            <person name="Grigoriev I.V."/>
            <person name="Debuchy R."/>
            <person name="Gladieux P."/>
            <person name="Hiltunen Thoren M."/>
            <person name="Johannesson H."/>
        </authorList>
    </citation>
    <scope>NUCLEOTIDE SEQUENCE</scope>
    <source>
        <strain evidence="7">SMH4131-1</strain>
    </source>
</reference>
<comment type="subcellular location">
    <subcellularLocation>
        <location evidence="5 6">Cytoplasm</location>
    </subcellularLocation>
</comment>
<keyword evidence="1 5" id="KW-0963">Cytoplasm</keyword>
<dbReference type="GO" id="GO:0034354">
    <property type="term" value="P:'de novo' NAD+ biosynthetic process from L-tryptophan"/>
    <property type="evidence" value="ECO:0007669"/>
    <property type="project" value="UniProtKB-UniRule"/>
</dbReference>
<dbReference type="GO" id="GO:0030429">
    <property type="term" value="F:kynureninase activity"/>
    <property type="evidence" value="ECO:0007669"/>
    <property type="project" value="UniProtKB-UniRule"/>
</dbReference>
<dbReference type="PIRSF" id="PIRSF038800">
    <property type="entry name" value="KYNU"/>
    <property type="match status" value="1"/>
</dbReference>
<feature type="binding site" evidence="5">
    <location>
        <position position="166"/>
    </location>
    <ligand>
        <name>pyridoxal 5'-phosphate</name>
        <dbReference type="ChEBI" id="CHEBI:597326"/>
    </ligand>
</feature>
<evidence type="ECO:0000256" key="5">
    <source>
        <dbReference type="HAMAP-Rule" id="MF_03017"/>
    </source>
</evidence>
<dbReference type="NCBIfam" id="TIGR01814">
    <property type="entry name" value="kynureninase"/>
    <property type="match status" value="1"/>
</dbReference>
<evidence type="ECO:0000256" key="4">
    <source>
        <dbReference type="ARBA" id="ARBA00022898"/>
    </source>
</evidence>
<gene>
    <name evidence="5" type="primary">BNA5</name>
    <name evidence="7" type="ORF">B0T19DRAFT_474730</name>
</gene>
<dbReference type="EC" id="3.7.1.3" evidence="5 6"/>
<evidence type="ECO:0000313" key="7">
    <source>
        <dbReference type="EMBL" id="KAK3334176.1"/>
    </source>
</evidence>
<dbReference type="SUPFAM" id="SSF53383">
    <property type="entry name" value="PLP-dependent transferases"/>
    <property type="match status" value="1"/>
</dbReference>
<feature type="binding site" evidence="5">
    <location>
        <position position="348"/>
    </location>
    <ligand>
        <name>pyridoxal 5'-phosphate</name>
        <dbReference type="ChEBI" id="CHEBI:597326"/>
    </ligand>
</feature>
<evidence type="ECO:0000313" key="8">
    <source>
        <dbReference type="Proteomes" id="UP001286456"/>
    </source>
</evidence>
<dbReference type="Proteomes" id="UP001286456">
    <property type="component" value="Unassembled WGS sequence"/>
</dbReference>
<dbReference type="HAMAP" id="MF_01970">
    <property type="entry name" value="Kynureninase"/>
    <property type="match status" value="1"/>
</dbReference>
<keyword evidence="3 5" id="KW-0378">Hydrolase</keyword>
<feature type="modified residue" description="N6-(pyridoxal phosphate)lysine" evidence="5">
    <location>
        <position position="309"/>
    </location>
</feature>
<dbReference type="Pfam" id="PF22580">
    <property type="entry name" value="KYNU_C"/>
    <property type="match status" value="1"/>
</dbReference>
<dbReference type="InterPro" id="IPR015424">
    <property type="entry name" value="PyrdxlP-dep_Trfase"/>
</dbReference>
<feature type="binding site" evidence="5">
    <location>
        <begin position="194"/>
        <end position="197"/>
    </location>
    <ligand>
        <name>pyridoxal 5'-phosphate</name>
        <dbReference type="ChEBI" id="CHEBI:597326"/>
    </ligand>
</feature>
<comment type="subunit">
    <text evidence="5 6">Homodimer.</text>
</comment>
<proteinExistence type="inferred from homology"/>
<comment type="pathway">
    <text evidence="5 6">Cofactor biosynthesis; NAD(+) biosynthesis; quinolinate from L-kynurenine: step 2/3.</text>
</comment>
<feature type="binding site" evidence="5">
    <location>
        <position position="286"/>
    </location>
    <ligand>
        <name>pyridoxal 5'-phosphate</name>
        <dbReference type="ChEBI" id="CHEBI:597326"/>
    </ligand>
</feature>
<dbReference type="FunFam" id="3.40.640.10:FF:000031">
    <property type="entry name" value="Kynureninase"/>
    <property type="match status" value="1"/>
</dbReference>
<evidence type="ECO:0000256" key="1">
    <source>
        <dbReference type="ARBA" id="ARBA00022490"/>
    </source>
</evidence>
<keyword evidence="4 5" id="KW-0663">Pyridoxal phosphate</keyword>
<accession>A0AAE0J111</accession>
<reference evidence="7" key="2">
    <citation type="submission" date="2023-06" db="EMBL/GenBank/DDBJ databases">
        <authorList>
            <consortium name="Lawrence Berkeley National Laboratory"/>
            <person name="Haridas S."/>
            <person name="Hensen N."/>
            <person name="Bonometti L."/>
            <person name="Westerberg I."/>
            <person name="Brannstrom I.O."/>
            <person name="Guillou S."/>
            <person name="Cros-Aarteil S."/>
            <person name="Calhoun S."/>
            <person name="Kuo A."/>
            <person name="Mondo S."/>
            <person name="Pangilinan J."/>
            <person name="Riley R."/>
            <person name="Labutti K."/>
            <person name="Andreopoulos B."/>
            <person name="Lipzen A."/>
            <person name="Chen C."/>
            <person name="Yanf M."/>
            <person name="Daum C."/>
            <person name="Ng V."/>
            <person name="Clum A."/>
            <person name="Steindorff A."/>
            <person name="Ohm R."/>
            <person name="Martin F."/>
            <person name="Silar P."/>
            <person name="Natvig D."/>
            <person name="Lalanne C."/>
            <person name="Gautier V."/>
            <person name="Ament-Velasquez S.L."/>
            <person name="Kruys A."/>
            <person name="Hutchinson M.I."/>
            <person name="Powell A.J."/>
            <person name="Barry K."/>
            <person name="Miller A.N."/>
            <person name="Grigoriev I.V."/>
            <person name="Debuchy R."/>
            <person name="Gladieux P."/>
            <person name="Thoren M.H."/>
            <person name="Johannesson H."/>
        </authorList>
    </citation>
    <scope>NUCLEOTIDE SEQUENCE</scope>
    <source>
        <strain evidence="7">SMH4131-1</strain>
    </source>
</reference>
<sequence length="506" mass="55330">MGELQVDKTEFTTKLKTLLAGETPVFPSEATTLEYAQTLDAQDELRHLRDQFIIPTRRFIKKKALDGTIPGVTTTTTNGTVNGNADDDTPVVYFVGNSLGAQPKAVRRHLEAHLETWASIGVNGHFNALSNSPLTSWQDLAADCALKSTNLVGAASPSEIVIMNSLTTNLHLLMASFYRPTATRHKILLEWRPFPSDWYAIQSQISWHGFDPETSMVEIQPSSSSSSPNLYLPTSAILAAIDAHADSAALLLLPGIQYYTGQLFDMRRITAYAQARGIVVGWDLAHAAGNVELALHDWNVDFAVWCTYKYINAGPGAIAGAFIHSRHGGVEFDHATNRHVFRPRLSGWYGNDKSVRFNMDKTFQPTPGAAGFQLSNPSAVDLASLSAALSVFNMTDMAALRAKSVVITAYAEFLLDELLAAAAAGETEEKPAFSIITPRNPAERGAQLSILLWAGLLERVSKALAEEGIMFDARKPDVIRIAPVPMYCTFEDVWRFVEVFRGAISA</sequence>
<dbReference type="GO" id="GO:0043420">
    <property type="term" value="P:anthranilate metabolic process"/>
    <property type="evidence" value="ECO:0007669"/>
    <property type="project" value="UniProtKB-UniRule"/>
</dbReference>
<evidence type="ECO:0000256" key="6">
    <source>
        <dbReference type="PIRNR" id="PIRNR038800"/>
    </source>
</evidence>
<feature type="binding site" evidence="5">
    <location>
        <position position="308"/>
    </location>
    <ligand>
        <name>pyridoxal 5'-phosphate</name>
        <dbReference type="ChEBI" id="CHEBI:597326"/>
    </ligand>
</feature>
<organism evidence="7 8">
    <name type="scientific">Cercophora scortea</name>
    <dbReference type="NCBI Taxonomy" id="314031"/>
    <lineage>
        <taxon>Eukaryota</taxon>
        <taxon>Fungi</taxon>
        <taxon>Dikarya</taxon>
        <taxon>Ascomycota</taxon>
        <taxon>Pezizomycotina</taxon>
        <taxon>Sordariomycetes</taxon>
        <taxon>Sordariomycetidae</taxon>
        <taxon>Sordariales</taxon>
        <taxon>Lasiosphaeriaceae</taxon>
        <taxon>Cercophora</taxon>
    </lineage>
</organism>
<comment type="catalytic activity">
    <reaction evidence="5 6">
        <text>L-kynurenine + H2O = anthranilate + L-alanine + H(+)</text>
        <dbReference type="Rhea" id="RHEA:16813"/>
        <dbReference type="ChEBI" id="CHEBI:15377"/>
        <dbReference type="ChEBI" id="CHEBI:15378"/>
        <dbReference type="ChEBI" id="CHEBI:16567"/>
        <dbReference type="ChEBI" id="CHEBI:57959"/>
        <dbReference type="ChEBI" id="CHEBI:57972"/>
        <dbReference type="EC" id="3.7.1.3"/>
    </reaction>
</comment>
<keyword evidence="8" id="KW-1185">Reference proteome</keyword>
<evidence type="ECO:0000256" key="3">
    <source>
        <dbReference type="ARBA" id="ARBA00022801"/>
    </source>
</evidence>
<comment type="cofactor">
    <cofactor evidence="5 6">
        <name>pyridoxal 5'-phosphate</name>
        <dbReference type="ChEBI" id="CHEBI:597326"/>
    </cofactor>
</comment>